<keyword evidence="1" id="KW-0833">Ubl conjugation pathway</keyword>
<evidence type="ECO:0000256" key="1">
    <source>
        <dbReference type="RuleBase" id="RU366025"/>
    </source>
</evidence>
<dbReference type="GO" id="GO:0006508">
    <property type="term" value="P:proteolysis"/>
    <property type="evidence" value="ECO:0007669"/>
    <property type="project" value="UniProtKB-KW"/>
</dbReference>
<dbReference type="Pfam" id="PF00443">
    <property type="entry name" value="UCH"/>
    <property type="match status" value="1"/>
</dbReference>
<dbReference type="InterPro" id="IPR028889">
    <property type="entry name" value="USP"/>
</dbReference>
<dbReference type="GO" id="GO:0005634">
    <property type="term" value="C:nucleus"/>
    <property type="evidence" value="ECO:0007669"/>
    <property type="project" value="TreeGrafter"/>
</dbReference>
<keyword evidence="1" id="KW-0645">Protease</keyword>
<keyword evidence="1" id="KW-0788">Thiol protease</keyword>
<dbReference type="CDD" id="cd02661">
    <property type="entry name" value="Peptidase_C19E"/>
    <property type="match status" value="1"/>
</dbReference>
<dbReference type="Proteomes" id="UP000752171">
    <property type="component" value="Unassembled WGS sequence"/>
</dbReference>
<gene>
    <name evidence="4" type="primary">USP42</name>
    <name evidence="4" type="ORF">AMEX_G25251</name>
</gene>
<dbReference type="Gene3D" id="3.90.70.10">
    <property type="entry name" value="Cysteine proteinases"/>
    <property type="match status" value="1"/>
</dbReference>
<evidence type="ECO:0000256" key="2">
    <source>
        <dbReference type="SAM" id="MobiDB-lite"/>
    </source>
</evidence>
<dbReference type="PANTHER" id="PTHR24006">
    <property type="entry name" value="UBIQUITIN CARBOXYL-TERMINAL HYDROLASE"/>
    <property type="match status" value="1"/>
</dbReference>
<dbReference type="InterPro" id="IPR038765">
    <property type="entry name" value="Papain-like_cys_pep_sf"/>
</dbReference>
<reference evidence="4 5" key="1">
    <citation type="submission" date="2021-07" db="EMBL/GenBank/DDBJ databases">
        <authorList>
            <person name="Imarazene B."/>
            <person name="Zahm M."/>
            <person name="Klopp C."/>
            <person name="Cabau C."/>
            <person name="Beille S."/>
            <person name="Jouanno E."/>
            <person name="Castinel A."/>
            <person name="Lluch J."/>
            <person name="Gil L."/>
            <person name="Kuchtly C."/>
            <person name="Lopez Roques C."/>
            <person name="Donnadieu C."/>
            <person name="Parrinello H."/>
            <person name="Journot L."/>
            <person name="Du K."/>
            <person name="Schartl M."/>
            <person name="Retaux S."/>
            <person name="Guiguen Y."/>
        </authorList>
    </citation>
    <scope>NUCLEOTIDE SEQUENCE [LARGE SCALE GENOMIC DNA]</scope>
    <source>
        <strain evidence="4">Pach_M1</strain>
        <tissue evidence="4">Testis</tissue>
    </source>
</reference>
<dbReference type="GO" id="GO:0004843">
    <property type="term" value="F:cysteine-type deubiquitinase activity"/>
    <property type="evidence" value="ECO:0007669"/>
    <property type="project" value="UniProtKB-UniRule"/>
</dbReference>
<feature type="compositionally biased region" description="Polar residues" evidence="2">
    <location>
        <begin position="344"/>
        <end position="355"/>
    </location>
</feature>
<proteinExistence type="inferred from homology"/>
<feature type="compositionally biased region" description="Basic and acidic residues" evidence="2">
    <location>
        <begin position="615"/>
        <end position="631"/>
    </location>
</feature>
<feature type="region of interest" description="Disordered" evidence="2">
    <location>
        <begin position="344"/>
        <end position="378"/>
    </location>
</feature>
<dbReference type="PROSITE" id="PS50235">
    <property type="entry name" value="USP_3"/>
    <property type="match status" value="1"/>
</dbReference>
<dbReference type="GO" id="GO:0042981">
    <property type="term" value="P:regulation of apoptotic process"/>
    <property type="evidence" value="ECO:0007669"/>
    <property type="project" value="TreeGrafter"/>
</dbReference>
<comment type="similarity">
    <text evidence="1">Belongs to the peptidase C19 family.</text>
</comment>
<dbReference type="InterPro" id="IPR018200">
    <property type="entry name" value="USP_CS"/>
</dbReference>
<name>A0A8T2KQR3_ASTMX</name>
<protein>
    <recommendedName>
        <fullName evidence="1">Ubiquitin carboxyl-terminal hydrolase</fullName>
        <ecNumber evidence="1">3.4.19.12</ecNumber>
    </recommendedName>
</protein>
<evidence type="ECO:0000259" key="3">
    <source>
        <dbReference type="PROSITE" id="PS50235"/>
    </source>
</evidence>
<dbReference type="PROSITE" id="PS00973">
    <property type="entry name" value="USP_2"/>
    <property type="match status" value="1"/>
</dbReference>
<sequence>MLLISRLKSMCCFLTEMEDRSAAERLRLRWNERLPVGAGLWNLGNTCFLNSVLQCLTYTPPLANYILTGEHSNTCFSPESCITCSIQKHFTQVFANPGTVIIPVDMVSKLTLISEQFCLGQQEDAHEFFSYTVSALEQSCLNRNMLDRETEGTNLIKQIFEGCMRSRVKCLSCRAESDTFEPYMDVALDIREAEDLTDALRQFVRSEQLDGYKCNVCMKTSPASKTFAIFRSSNVLTICLKRFNFYGDKISKFVRYPTYLDMDPFMSDGGGSDERQTYKLYAVLVHSGSDCQIGHYYCYVKAGDSKWYKMDDSEVSVADKQSVLSEQAYMLFYIRTTKTKAMKRSNTCGESSGIENTKRKRERSQNPDKEESPPMAKRACKEIPATLQQCCQEENKQKIWTSETQNLERGSYRYGDGFDLGSIIFNTTQQSTEKRKRSPSSDKEESPPTAKQARKEMPATLQQSLQEENKPKIRTSETQNLERGSYRYGDGFDLGSIIFNTTQQSTEKRKRSPSSDKEESPPTAKQARKEMPATLQQSLQEENKPKIRTSETQNLERGSYRYGDGFDLGSIILNTTQQSTEKRKRSPSSDKEESPPTAKQARKEMPATLQQSLQEENKPKIRTLEKHKLEERSDEDSLVYGECSGMFYTPQQSTVECKRSHSSNKDESPPRR</sequence>
<feature type="region of interest" description="Disordered" evidence="2">
    <location>
        <begin position="427"/>
        <end position="636"/>
    </location>
</feature>
<dbReference type="FunFam" id="3.90.70.10:FF:000119">
    <property type="entry name" value="Ubiquitin specific peptidase 36"/>
    <property type="match status" value="1"/>
</dbReference>
<evidence type="ECO:0000313" key="4">
    <source>
        <dbReference type="EMBL" id="KAG9261663.1"/>
    </source>
</evidence>
<evidence type="ECO:0000313" key="5">
    <source>
        <dbReference type="Proteomes" id="UP000752171"/>
    </source>
</evidence>
<dbReference type="PROSITE" id="PS00972">
    <property type="entry name" value="USP_1"/>
    <property type="match status" value="1"/>
</dbReference>
<organism evidence="4 5">
    <name type="scientific">Astyanax mexicanus</name>
    <name type="common">Blind cave fish</name>
    <name type="synonym">Astyanax fasciatus mexicanus</name>
    <dbReference type="NCBI Taxonomy" id="7994"/>
    <lineage>
        <taxon>Eukaryota</taxon>
        <taxon>Metazoa</taxon>
        <taxon>Chordata</taxon>
        <taxon>Craniata</taxon>
        <taxon>Vertebrata</taxon>
        <taxon>Euteleostomi</taxon>
        <taxon>Actinopterygii</taxon>
        <taxon>Neopterygii</taxon>
        <taxon>Teleostei</taxon>
        <taxon>Ostariophysi</taxon>
        <taxon>Characiformes</taxon>
        <taxon>Characoidei</taxon>
        <taxon>Acestrorhamphidae</taxon>
        <taxon>Acestrorhamphinae</taxon>
        <taxon>Astyanax</taxon>
    </lineage>
</organism>
<dbReference type="GO" id="GO:0005829">
    <property type="term" value="C:cytosol"/>
    <property type="evidence" value="ECO:0007669"/>
    <property type="project" value="TreeGrafter"/>
</dbReference>
<keyword evidence="1 4" id="KW-0378">Hydrolase</keyword>
<accession>A0A8T2KQR3</accession>
<dbReference type="EC" id="3.4.19.12" evidence="1"/>
<feature type="compositionally biased region" description="Basic and acidic residues" evidence="2">
    <location>
        <begin position="656"/>
        <end position="672"/>
    </location>
</feature>
<comment type="catalytic activity">
    <reaction evidence="1">
        <text>Thiol-dependent hydrolysis of ester, thioester, amide, peptide and isopeptide bonds formed by the C-terminal Gly of ubiquitin (a 76-residue protein attached to proteins as an intracellular targeting signal).</text>
        <dbReference type="EC" id="3.4.19.12"/>
    </reaction>
</comment>
<dbReference type="InterPro" id="IPR050164">
    <property type="entry name" value="Peptidase_C19"/>
</dbReference>
<dbReference type="SUPFAM" id="SSF54001">
    <property type="entry name" value="Cysteine proteinases"/>
    <property type="match status" value="1"/>
</dbReference>
<comment type="caution">
    <text evidence="4">The sequence shown here is derived from an EMBL/GenBank/DDBJ whole genome shotgun (WGS) entry which is preliminary data.</text>
</comment>
<feature type="compositionally biased region" description="Basic and acidic residues" evidence="2">
    <location>
        <begin position="363"/>
        <end position="372"/>
    </location>
</feature>
<feature type="domain" description="USP" evidence="3">
    <location>
        <begin position="38"/>
        <end position="336"/>
    </location>
</feature>
<dbReference type="AlphaFoldDB" id="A0A8T2KQR3"/>
<feature type="region of interest" description="Disordered" evidence="2">
    <location>
        <begin position="649"/>
        <end position="672"/>
    </location>
</feature>
<dbReference type="OrthoDB" id="420187at2759"/>
<dbReference type="InterPro" id="IPR001394">
    <property type="entry name" value="Peptidase_C19_UCH"/>
</dbReference>
<dbReference type="PANTHER" id="PTHR24006:SF727">
    <property type="entry name" value="UBIQUITIN CARBOXYL-TERMINAL HYDROLASE 42"/>
    <property type="match status" value="1"/>
</dbReference>
<dbReference type="EMBL" id="JAICCE010000022">
    <property type="protein sequence ID" value="KAG9261663.1"/>
    <property type="molecule type" value="Genomic_DNA"/>
</dbReference>
<dbReference type="GO" id="GO:0016579">
    <property type="term" value="P:protein deubiquitination"/>
    <property type="evidence" value="ECO:0007669"/>
    <property type="project" value="InterPro"/>
</dbReference>